<gene>
    <name evidence="1" type="ORF">UFOVP124_44</name>
</gene>
<name>A0A6J5LBV0_9CAUD</name>
<organism evidence="1">
    <name type="scientific">uncultured Caudovirales phage</name>
    <dbReference type="NCBI Taxonomy" id="2100421"/>
    <lineage>
        <taxon>Viruses</taxon>
        <taxon>Duplodnaviria</taxon>
        <taxon>Heunggongvirae</taxon>
        <taxon>Uroviricota</taxon>
        <taxon>Caudoviricetes</taxon>
        <taxon>Peduoviridae</taxon>
        <taxon>Maltschvirus</taxon>
        <taxon>Maltschvirus maltsch</taxon>
    </lineage>
</organism>
<proteinExistence type="predicted"/>
<evidence type="ECO:0000313" key="1">
    <source>
        <dbReference type="EMBL" id="CAB4130942.1"/>
    </source>
</evidence>
<protein>
    <submittedName>
        <fullName evidence="1">Uncharacterized protein</fullName>
    </submittedName>
</protein>
<accession>A0A6J5LBV0</accession>
<sequence length="146" mass="15009">MAASNRFINISGCVFTKKPSGTVSINTVQSVALGKRGKEVQASGDADFFPTLSVTVGAAPQVTVQHQNQALLNTLDEKITGSSFVFVSNDAVNGTGSGAITYTLSNCHVVSHEKSSQHQAVGSCTLTISAYSSDGTTSPLALSIAV</sequence>
<reference evidence="1" key="1">
    <citation type="submission" date="2020-04" db="EMBL/GenBank/DDBJ databases">
        <authorList>
            <person name="Chiriac C."/>
            <person name="Salcher M."/>
            <person name="Ghai R."/>
            <person name="Kavagutti S V."/>
        </authorList>
    </citation>
    <scope>NUCLEOTIDE SEQUENCE</scope>
</reference>
<dbReference type="EMBL" id="LR796250">
    <property type="protein sequence ID" value="CAB4130942.1"/>
    <property type="molecule type" value="Genomic_DNA"/>
</dbReference>